<sequence>MDLDIEMNDLPMGEVYRKPWSVPPSDLPECYINLERKYIGYPAFAKYLSLDDDFFVIRRFDRLHCRVLITLQDEITMLEEELDVLDARFSDRNAADVHNGSVRRDQPDRKDLIKRISAELKNYVSLEPGRNNNLESLDKVLYRYTQVKARPIAPKENVENIRNWIAANNHNPIHPEELGFLEARDLITLAKGPKSLLRRLFERHILSSTSDLFGFLADHRRRDGDSTIYGQDEQIDAVVAIALFLTATVMLITPLWILAVTQSMFARLGIITCFNVLLLAVLTSATLAKPFEILAVAAG</sequence>
<dbReference type="InterPro" id="IPR046529">
    <property type="entry name" value="DUF6594"/>
</dbReference>
<dbReference type="Pfam" id="PF20237">
    <property type="entry name" value="DUF6594"/>
    <property type="match status" value="1"/>
</dbReference>
<keyword evidence="1" id="KW-1133">Transmembrane helix</keyword>
<feature type="transmembrane region" description="Helical" evidence="1">
    <location>
        <begin position="237"/>
        <end position="258"/>
    </location>
</feature>
<dbReference type="PANTHER" id="PTHR34502:SF4">
    <property type="entry name" value="DUF6594 DOMAIN-CONTAINING PROTEIN"/>
    <property type="match status" value="1"/>
</dbReference>
<evidence type="ECO:0000313" key="3">
    <source>
        <dbReference type="EMBL" id="KAK8047273.1"/>
    </source>
</evidence>
<gene>
    <name evidence="3" type="ORF">PG996_015337</name>
</gene>
<dbReference type="Proteomes" id="UP001446871">
    <property type="component" value="Unassembled WGS sequence"/>
</dbReference>
<proteinExistence type="predicted"/>
<dbReference type="EMBL" id="JAQQWM010000009">
    <property type="protein sequence ID" value="KAK8047273.1"/>
    <property type="molecule type" value="Genomic_DNA"/>
</dbReference>
<dbReference type="PANTHER" id="PTHR34502">
    <property type="entry name" value="DUF6594 DOMAIN-CONTAINING PROTEIN-RELATED"/>
    <property type="match status" value="1"/>
</dbReference>
<accession>A0ABR1TKX9</accession>
<evidence type="ECO:0000259" key="2">
    <source>
        <dbReference type="Pfam" id="PF20237"/>
    </source>
</evidence>
<keyword evidence="1" id="KW-0812">Transmembrane</keyword>
<name>A0ABR1TKX9_9PEZI</name>
<feature type="transmembrane region" description="Helical" evidence="1">
    <location>
        <begin position="265"/>
        <end position="287"/>
    </location>
</feature>
<evidence type="ECO:0000256" key="1">
    <source>
        <dbReference type="SAM" id="Phobius"/>
    </source>
</evidence>
<comment type="caution">
    <text evidence="3">The sequence shown here is derived from an EMBL/GenBank/DDBJ whole genome shotgun (WGS) entry which is preliminary data.</text>
</comment>
<keyword evidence="1" id="KW-0472">Membrane</keyword>
<protein>
    <recommendedName>
        <fullName evidence="2">DUF6594 domain-containing protein</fullName>
    </recommendedName>
</protein>
<feature type="domain" description="DUF6594" evidence="2">
    <location>
        <begin position="41"/>
        <end position="298"/>
    </location>
</feature>
<reference evidence="3 4" key="1">
    <citation type="submission" date="2023-01" db="EMBL/GenBank/DDBJ databases">
        <title>Analysis of 21 Apiospora genomes using comparative genomics revels a genus with tremendous synthesis potential of carbohydrate active enzymes and secondary metabolites.</title>
        <authorList>
            <person name="Sorensen T."/>
        </authorList>
    </citation>
    <scope>NUCLEOTIDE SEQUENCE [LARGE SCALE GENOMIC DNA]</scope>
    <source>
        <strain evidence="3 4">CBS 83171</strain>
    </source>
</reference>
<keyword evidence="4" id="KW-1185">Reference proteome</keyword>
<organism evidence="3 4">
    <name type="scientific">Apiospora saccharicola</name>
    <dbReference type="NCBI Taxonomy" id="335842"/>
    <lineage>
        <taxon>Eukaryota</taxon>
        <taxon>Fungi</taxon>
        <taxon>Dikarya</taxon>
        <taxon>Ascomycota</taxon>
        <taxon>Pezizomycotina</taxon>
        <taxon>Sordariomycetes</taxon>
        <taxon>Xylariomycetidae</taxon>
        <taxon>Amphisphaeriales</taxon>
        <taxon>Apiosporaceae</taxon>
        <taxon>Apiospora</taxon>
    </lineage>
</organism>
<evidence type="ECO:0000313" key="4">
    <source>
        <dbReference type="Proteomes" id="UP001446871"/>
    </source>
</evidence>